<feature type="compositionally biased region" description="Low complexity" evidence="1">
    <location>
        <begin position="62"/>
        <end position="74"/>
    </location>
</feature>
<feature type="region of interest" description="Disordered" evidence="1">
    <location>
        <begin position="62"/>
        <end position="87"/>
    </location>
</feature>
<protein>
    <submittedName>
        <fullName evidence="2">Uncharacterized protein</fullName>
    </submittedName>
</protein>
<name>A0A166JJC2_9AGAM</name>
<evidence type="ECO:0000313" key="2">
    <source>
        <dbReference type="EMBL" id="KZP20922.1"/>
    </source>
</evidence>
<evidence type="ECO:0000256" key="1">
    <source>
        <dbReference type="SAM" id="MobiDB-lite"/>
    </source>
</evidence>
<evidence type="ECO:0000313" key="3">
    <source>
        <dbReference type="Proteomes" id="UP000076532"/>
    </source>
</evidence>
<organism evidence="2 3">
    <name type="scientific">Athelia psychrophila</name>
    <dbReference type="NCBI Taxonomy" id="1759441"/>
    <lineage>
        <taxon>Eukaryota</taxon>
        <taxon>Fungi</taxon>
        <taxon>Dikarya</taxon>
        <taxon>Basidiomycota</taxon>
        <taxon>Agaricomycotina</taxon>
        <taxon>Agaricomycetes</taxon>
        <taxon>Agaricomycetidae</taxon>
        <taxon>Atheliales</taxon>
        <taxon>Atheliaceae</taxon>
        <taxon>Athelia</taxon>
    </lineage>
</organism>
<dbReference type="EMBL" id="KV417551">
    <property type="protein sequence ID" value="KZP20922.1"/>
    <property type="molecule type" value="Genomic_DNA"/>
</dbReference>
<dbReference type="Proteomes" id="UP000076532">
    <property type="component" value="Unassembled WGS sequence"/>
</dbReference>
<accession>A0A166JJC2</accession>
<dbReference type="AlphaFoldDB" id="A0A166JJC2"/>
<sequence>MLRGYGRGSGVRVYLCKTPRTHHAPTLAPHARILAHPHPLPNACTSAPALLYARAGPRACAPAPTGTHHPTPRAQAHISQPPRPKCARQPYYAPEDTTNALSAAPGSEMYKHNEHALRCAPVRGASASRTSRTRCGVYTTNRGGLIEDCARPGS</sequence>
<gene>
    <name evidence="2" type="ORF">FIBSPDRAFT_525796</name>
</gene>
<keyword evidence="3" id="KW-1185">Reference proteome</keyword>
<proteinExistence type="predicted"/>
<reference evidence="2 3" key="1">
    <citation type="journal article" date="2016" name="Mol. Biol. Evol.">
        <title>Comparative Genomics of Early-Diverging Mushroom-Forming Fungi Provides Insights into the Origins of Lignocellulose Decay Capabilities.</title>
        <authorList>
            <person name="Nagy L.G."/>
            <person name="Riley R."/>
            <person name="Tritt A."/>
            <person name="Adam C."/>
            <person name="Daum C."/>
            <person name="Floudas D."/>
            <person name="Sun H."/>
            <person name="Yadav J.S."/>
            <person name="Pangilinan J."/>
            <person name="Larsson K.H."/>
            <person name="Matsuura K."/>
            <person name="Barry K."/>
            <person name="Labutti K."/>
            <person name="Kuo R."/>
            <person name="Ohm R.A."/>
            <person name="Bhattacharya S.S."/>
            <person name="Shirouzu T."/>
            <person name="Yoshinaga Y."/>
            <person name="Martin F.M."/>
            <person name="Grigoriev I.V."/>
            <person name="Hibbett D.S."/>
        </authorList>
    </citation>
    <scope>NUCLEOTIDE SEQUENCE [LARGE SCALE GENOMIC DNA]</scope>
    <source>
        <strain evidence="2 3">CBS 109695</strain>
    </source>
</reference>